<comment type="caution">
    <text evidence="2">The sequence shown here is derived from an EMBL/GenBank/DDBJ whole genome shotgun (WGS) entry which is preliminary data.</text>
</comment>
<dbReference type="Proteomes" id="UP001286313">
    <property type="component" value="Unassembled WGS sequence"/>
</dbReference>
<evidence type="ECO:0000256" key="1">
    <source>
        <dbReference type="SAM" id="MobiDB-lite"/>
    </source>
</evidence>
<evidence type="ECO:0000313" key="3">
    <source>
        <dbReference type="Proteomes" id="UP001286313"/>
    </source>
</evidence>
<evidence type="ECO:0000313" key="2">
    <source>
        <dbReference type="EMBL" id="KAK3848812.1"/>
    </source>
</evidence>
<organism evidence="2 3">
    <name type="scientific">Petrolisthes cinctipes</name>
    <name type="common">Flat porcelain crab</name>
    <dbReference type="NCBI Taxonomy" id="88211"/>
    <lineage>
        <taxon>Eukaryota</taxon>
        <taxon>Metazoa</taxon>
        <taxon>Ecdysozoa</taxon>
        <taxon>Arthropoda</taxon>
        <taxon>Crustacea</taxon>
        <taxon>Multicrustacea</taxon>
        <taxon>Malacostraca</taxon>
        <taxon>Eumalacostraca</taxon>
        <taxon>Eucarida</taxon>
        <taxon>Decapoda</taxon>
        <taxon>Pleocyemata</taxon>
        <taxon>Anomura</taxon>
        <taxon>Galatheoidea</taxon>
        <taxon>Porcellanidae</taxon>
        <taxon>Petrolisthes</taxon>
    </lineage>
</organism>
<feature type="region of interest" description="Disordered" evidence="1">
    <location>
        <begin position="64"/>
        <end position="110"/>
    </location>
</feature>
<dbReference type="AlphaFoldDB" id="A0AAE1BE06"/>
<reference evidence="2" key="1">
    <citation type="submission" date="2023-10" db="EMBL/GenBank/DDBJ databases">
        <title>Genome assemblies of two species of porcelain crab, Petrolisthes cinctipes and Petrolisthes manimaculis (Anomura: Porcellanidae).</title>
        <authorList>
            <person name="Angst P."/>
        </authorList>
    </citation>
    <scope>NUCLEOTIDE SEQUENCE</scope>
    <source>
        <strain evidence="2">PB745_01</strain>
        <tissue evidence="2">Gill</tissue>
    </source>
</reference>
<gene>
    <name evidence="2" type="ORF">Pcinc_044414</name>
</gene>
<dbReference type="EMBL" id="JAWQEG010009339">
    <property type="protein sequence ID" value="KAK3848812.1"/>
    <property type="molecule type" value="Genomic_DNA"/>
</dbReference>
<feature type="compositionally biased region" description="Basic residues" evidence="1">
    <location>
        <begin position="84"/>
        <end position="96"/>
    </location>
</feature>
<sequence length="110" mass="12082">MNLDFMKNESSASEFLVEVEDDGGRCQVGDGLPLSISTQAPLSSPIHPLAPSSLLLSALPPQLDLTLHHNKPPPPPPPPPPPLHHSRWKWLTRKAKQYQTNSKPPTHHLA</sequence>
<keyword evidence="3" id="KW-1185">Reference proteome</keyword>
<feature type="compositionally biased region" description="Pro residues" evidence="1">
    <location>
        <begin position="72"/>
        <end position="83"/>
    </location>
</feature>
<protein>
    <submittedName>
        <fullName evidence="2">Uncharacterized protein</fullName>
    </submittedName>
</protein>
<name>A0AAE1BE06_PETCI</name>
<accession>A0AAE1BE06</accession>
<proteinExistence type="predicted"/>